<dbReference type="InterPro" id="IPR006059">
    <property type="entry name" value="SBP"/>
</dbReference>
<dbReference type="AlphaFoldDB" id="A0A554A2N2"/>
<dbReference type="InterPro" id="IPR050490">
    <property type="entry name" value="Bact_solute-bd_prot1"/>
</dbReference>
<dbReference type="Gene3D" id="3.40.190.10">
    <property type="entry name" value="Periplasmic binding protein-like II"/>
    <property type="match status" value="1"/>
</dbReference>
<dbReference type="PANTHER" id="PTHR43649:SF17">
    <property type="entry name" value="ABC TRANSPORTER SOLUTE BINDING PROTEIN-SUGAR TRANSPORT"/>
    <property type="match status" value="1"/>
</dbReference>
<dbReference type="EMBL" id="VLXZ01000002">
    <property type="protein sequence ID" value="TSB47959.1"/>
    <property type="molecule type" value="Genomic_DNA"/>
</dbReference>
<reference evidence="1 2" key="1">
    <citation type="submission" date="2019-07" db="EMBL/GenBank/DDBJ databases">
        <authorList>
            <person name="Park Y.J."/>
            <person name="Jeong S.E."/>
            <person name="Jung H.S."/>
        </authorList>
    </citation>
    <scope>NUCLEOTIDE SEQUENCE [LARGE SCALE GENOMIC DNA]</scope>
    <source>
        <strain evidence="2">P16(2019)</strain>
    </source>
</reference>
<accession>A0A554A2N2</accession>
<dbReference type="CDD" id="cd13585">
    <property type="entry name" value="PBP2_TMBP_like"/>
    <property type="match status" value="1"/>
</dbReference>
<keyword evidence="2" id="KW-1185">Reference proteome</keyword>
<sequence length="415" mass="46151">MTLVGCICTLTLAACSSSSSGEDKDIHLSFSAWGNPQEMLVYERAVDSFNEQHDDIHVEFNGIGGDYFQTLTTRLQGGQAPDLFYLSAGDISTLIQNGTIAPVSEFLESDESYVRFDDFAGDIWGPTMKDEQIFGLPVDTNPYLFYYNKSLLEEVGATSPQEYFDKGEWNWDAVEEITDKLKEAGKYGFVQGNSHEVVLNWIWTNGGKFSDGETIVADNDEKTLEAYEFISRMVSEGNFVFSGTLPEGQGTEALFMSSQVGLVGAGRWLTPMFLETDLDFDYIPWPSNTDNEIETAHLGMGYLAVNANTEHLEAAQLFQSYYVSREGQEIRLTAEGNAIPSVTGIDELVLEGQEPEHIYYLVDAREVGRVADYENTAAGLPTELADLYELMFLGDLTAEETVTRAAELSREMLEE</sequence>
<dbReference type="Pfam" id="PF13416">
    <property type="entry name" value="SBP_bac_8"/>
    <property type="match status" value="1"/>
</dbReference>
<comment type="caution">
    <text evidence="1">The sequence shown here is derived from an EMBL/GenBank/DDBJ whole genome shotgun (WGS) entry which is preliminary data.</text>
</comment>
<evidence type="ECO:0000313" key="1">
    <source>
        <dbReference type="EMBL" id="TSB47959.1"/>
    </source>
</evidence>
<dbReference type="SUPFAM" id="SSF53850">
    <property type="entry name" value="Periplasmic binding protein-like II"/>
    <property type="match status" value="1"/>
</dbReference>
<evidence type="ECO:0000313" key="2">
    <source>
        <dbReference type="Proteomes" id="UP000318521"/>
    </source>
</evidence>
<name>A0A554A2N2_9BACI</name>
<organism evidence="1 2">
    <name type="scientific">Alkalicoccobacillus porphyridii</name>
    <dbReference type="NCBI Taxonomy" id="2597270"/>
    <lineage>
        <taxon>Bacteria</taxon>
        <taxon>Bacillati</taxon>
        <taxon>Bacillota</taxon>
        <taxon>Bacilli</taxon>
        <taxon>Bacillales</taxon>
        <taxon>Bacillaceae</taxon>
        <taxon>Alkalicoccobacillus</taxon>
    </lineage>
</organism>
<gene>
    <name evidence="1" type="ORF">FN960_03885</name>
</gene>
<proteinExistence type="predicted"/>
<dbReference type="PANTHER" id="PTHR43649">
    <property type="entry name" value="ARABINOSE-BINDING PROTEIN-RELATED"/>
    <property type="match status" value="1"/>
</dbReference>
<dbReference type="OrthoDB" id="9782846at2"/>
<dbReference type="Proteomes" id="UP000318521">
    <property type="component" value="Unassembled WGS sequence"/>
</dbReference>
<protein>
    <submittedName>
        <fullName evidence="1">Sugar ABC transporter substrate-binding protein</fullName>
    </submittedName>
</protein>